<dbReference type="KEGG" id="pno:SNOG_05060"/>
<accession>Q0UT54</accession>
<evidence type="ECO:0000256" key="1">
    <source>
        <dbReference type="SAM" id="MobiDB-lite"/>
    </source>
</evidence>
<dbReference type="GeneID" id="5972346"/>
<dbReference type="EMBL" id="CH445331">
    <property type="protein sequence ID" value="EAT87451.1"/>
    <property type="molecule type" value="Genomic_DNA"/>
</dbReference>
<dbReference type="RefSeq" id="XP_001795471.1">
    <property type="nucleotide sequence ID" value="XM_001795419.1"/>
</dbReference>
<dbReference type="Proteomes" id="UP000001055">
    <property type="component" value="Unassembled WGS sequence"/>
</dbReference>
<sequence>MDSGTPFQALSISGGDLEAITQANQRTLLLLKLPAELRNRVYEAVCLHSTISILPKNIIYHPGMFSPNATKHRSGLPLVQVCRQIRHESMPTFLRHTTFDLTELYHSRNEEIDWSFRKVARSIELRAYLAWDMIYCWERQRITLFSVDMPCLEDVYVLVTGQESSWCTFQSHNDFQEASRAAFGSKSLQIHFKARKGDSKQLGVGEGNEAEGVHTMSDAGDTR</sequence>
<evidence type="ECO:0008006" key="4">
    <source>
        <dbReference type="Google" id="ProtNLM"/>
    </source>
</evidence>
<dbReference type="PANTHER" id="PTHR42085:SF1">
    <property type="entry name" value="F-BOX DOMAIN-CONTAINING PROTEIN"/>
    <property type="match status" value="1"/>
</dbReference>
<organism evidence="2 3">
    <name type="scientific">Phaeosphaeria nodorum (strain SN15 / ATCC MYA-4574 / FGSC 10173)</name>
    <name type="common">Glume blotch fungus</name>
    <name type="synonym">Parastagonospora nodorum</name>
    <dbReference type="NCBI Taxonomy" id="321614"/>
    <lineage>
        <taxon>Eukaryota</taxon>
        <taxon>Fungi</taxon>
        <taxon>Dikarya</taxon>
        <taxon>Ascomycota</taxon>
        <taxon>Pezizomycotina</taxon>
        <taxon>Dothideomycetes</taxon>
        <taxon>Pleosporomycetidae</taxon>
        <taxon>Pleosporales</taxon>
        <taxon>Pleosporineae</taxon>
        <taxon>Phaeosphaeriaceae</taxon>
        <taxon>Parastagonospora</taxon>
    </lineage>
</organism>
<proteinExistence type="predicted"/>
<dbReference type="InterPro" id="IPR038883">
    <property type="entry name" value="AN11006-like"/>
</dbReference>
<protein>
    <recommendedName>
        <fullName evidence="4">F-box domain-containing protein</fullName>
    </recommendedName>
</protein>
<dbReference type="AlphaFoldDB" id="Q0UT54"/>
<dbReference type="InParanoid" id="Q0UT54"/>
<evidence type="ECO:0000313" key="3">
    <source>
        <dbReference type="Proteomes" id="UP000001055"/>
    </source>
</evidence>
<dbReference type="PANTHER" id="PTHR42085">
    <property type="entry name" value="F-BOX DOMAIN-CONTAINING PROTEIN"/>
    <property type="match status" value="1"/>
</dbReference>
<evidence type="ECO:0000313" key="2">
    <source>
        <dbReference type="EMBL" id="EAT87451.1"/>
    </source>
</evidence>
<feature type="region of interest" description="Disordered" evidence="1">
    <location>
        <begin position="199"/>
        <end position="223"/>
    </location>
</feature>
<name>Q0UT54_PHANO</name>
<reference evidence="3" key="1">
    <citation type="journal article" date="2007" name="Plant Cell">
        <title>Dothideomycete-plant interactions illuminated by genome sequencing and EST analysis of the wheat pathogen Stagonospora nodorum.</title>
        <authorList>
            <person name="Hane J.K."/>
            <person name="Lowe R.G."/>
            <person name="Solomon P.S."/>
            <person name="Tan K.C."/>
            <person name="Schoch C.L."/>
            <person name="Spatafora J.W."/>
            <person name="Crous P.W."/>
            <person name="Kodira C."/>
            <person name="Birren B.W."/>
            <person name="Galagan J.E."/>
            <person name="Torriani S.F."/>
            <person name="McDonald B.A."/>
            <person name="Oliver R.P."/>
        </authorList>
    </citation>
    <scope>NUCLEOTIDE SEQUENCE [LARGE SCALE GENOMIC DNA]</scope>
    <source>
        <strain evidence="3">SN15 / ATCC MYA-4574 / FGSC 10173</strain>
    </source>
</reference>
<gene>
    <name evidence="2" type="ORF">SNOG_05060</name>
</gene>